<dbReference type="Proteomes" id="UP000186914">
    <property type="component" value="Unassembled WGS sequence"/>
</dbReference>
<sequence>MTRYPNPADRFDYRCDDCGARIPPFQGLYWFVRDRTVDDGDGSVEVPYCPKCGGETIVKHGR</sequence>
<reference evidence="2" key="1">
    <citation type="submission" date="2017-01" db="EMBL/GenBank/DDBJ databases">
        <authorList>
            <person name="Varghese N."/>
            <person name="Submissions S."/>
        </authorList>
    </citation>
    <scope>NUCLEOTIDE SEQUENCE [LARGE SCALE GENOMIC DNA]</scope>
    <source>
        <strain evidence="2">CGMCC 1.7737</strain>
    </source>
</reference>
<organism evidence="1 2">
    <name type="scientific">Haladaptatus litoreus</name>
    <dbReference type="NCBI Taxonomy" id="553468"/>
    <lineage>
        <taxon>Archaea</taxon>
        <taxon>Methanobacteriati</taxon>
        <taxon>Methanobacteriota</taxon>
        <taxon>Stenosarchaea group</taxon>
        <taxon>Halobacteria</taxon>
        <taxon>Halobacteriales</taxon>
        <taxon>Haladaptataceae</taxon>
        <taxon>Haladaptatus</taxon>
    </lineage>
</organism>
<evidence type="ECO:0000313" key="2">
    <source>
        <dbReference type="Proteomes" id="UP000186914"/>
    </source>
</evidence>
<dbReference type="EMBL" id="FTNO01000007">
    <property type="protein sequence ID" value="SIR93935.1"/>
    <property type="molecule type" value="Genomic_DNA"/>
</dbReference>
<name>A0A1N7F158_9EURY</name>
<dbReference type="AlphaFoldDB" id="A0A1N7F158"/>
<accession>A0A1N7F158</accession>
<protein>
    <submittedName>
        <fullName evidence="1">Uncharacterized protein</fullName>
    </submittedName>
</protein>
<keyword evidence="2" id="KW-1185">Reference proteome</keyword>
<dbReference type="RefSeq" id="WP_076433089.1">
    <property type="nucleotide sequence ID" value="NZ_FTNO01000007.1"/>
</dbReference>
<evidence type="ECO:0000313" key="1">
    <source>
        <dbReference type="EMBL" id="SIR93935.1"/>
    </source>
</evidence>
<gene>
    <name evidence="1" type="ORF">SAMN05421858_4697</name>
</gene>
<proteinExistence type="predicted"/>